<evidence type="ECO:0000313" key="6">
    <source>
        <dbReference type="Proteomes" id="UP000188726"/>
    </source>
</evidence>
<evidence type="ECO:0000259" key="4">
    <source>
        <dbReference type="SMART" id="SM00382"/>
    </source>
</evidence>
<dbReference type="RefSeq" id="WP_077457221.1">
    <property type="nucleotide sequence ID" value="NZ_MUEO01000007.1"/>
</dbReference>
<keyword evidence="2" id="KW-0547">Nucleotide-binding</keyword>
<evidence type="ECO:0000256" key="2">
    <source>
        <dbReference type="ARBA" id="ARBA00022741"/>
    </source>
</evidence>
<evidence type="ECO:0000256" key="1">
    <source>
        <dbReference type="ARBA" id="ARBA00006914"/>
    </source>
</evidence>
<dbReference type="InterPro" id="IPR003959">
    <property type="entry name" value="ATPase_AAA_core"/>
</dbReference>
<dbReference type="PANTHER" id="PTHR23073">
    <property type="entry name" value="26S PROTEASOME REGULATORY SUBUNIT"/>
    <property type="match status" value="1"/>
</dbReference>
<proteinExistence type="inferred from homology"/>
<dbReference type="EMBL" id="MUEO01000007">
    <property type="protein sequence ID" value="OOE45388.1"/>
    <property type="molecule type" value="Genomic_DNA"/>
</dbReference>
<dbReference type="Proteomes" id="UP000188726">
    <property type="component" value="Unassembled WGS sequence"/>
</dbReference>
<comment type="caution">
    <text evidence="5">The sequence shown here is derived from an EMBL/GenBank/DDBJ whole genome shotgun (WGS) entry which is preliminary data.</text>
</comment>
<evidence type="ECO:0000313" key="5">
    <source>
        <dbReference type="EMBL" id="OOE45388.1"/>
    </source>
</evidence>
<evidence type="ECO:0000256" key="3">
    <source>
        <dbReference type="ARBA" id="ARBA00022840"/>
    </source>
</evidence>
<name>A0AB36K8G4_9GAMM</name>
<dbReference type="GO" id="GO:0005524">
    <property type="term" value="F:ATP binding"/>
    <property type="evidence" value="ECO:0007669"/>
    <property type="project" value="UniProtKB-KW"/>
</dbReference>
<keyword evidence="3" id="KW-0067">ATP-binding</keyword>
<dbReference type="InterPro" id="IPR027417">
    <property type="entry name" value="P-loop_NTPase"/>
</dbReference>
<feature type="domain" description="AAA+ ATPase" evidence="4">
    <location>
        <begin position="49"/>
        <end position="190"/>
    </location>
</feature>
<dbReference type="InterPro" id="IPR003593">
    <property type="entry name" value="AAA+_ATPase"/>
</dbReference>
<dbReference type="GO" id="GO:0016887">
    <property type="term" value="F:ATP hydrolysis activity"/>
    <property type="evidence" value="ECO:0007669"/>
    <property type="project" value="InterPro"/>
</dbReference>
<dbReference type="SUPFAM" id="SSF52540">
    <property type="entry name" value="P-loop containing nucleoside triphosphate hydrolases"/>
    <property type="match status" value="1"/>
</dbReference>
<reference evidence="5 6" key="1">
    <citation type="journal article" date="2017" name="Genome Announc.">
        <title>Draft Genome Sequences of Salinivibrio proteolyticus, Salinivibrio sharmensis, Salinivibrio siamensis, Salinivibrio costicola subsp. alcaliphilus, Salinivibrio costicola subsp. vallismortis, and 29 New Isolates Belonging to the Genus Salinivibrio.</title>
        <authorList>
            <person name="Lopez-Hermoso C."/>
            <person name="de la Haba R.R."/>
            <person name="Sanchez-Porro C."/>
            <person name="Bayliss S.C."/>
            <person name="Feil E.J."/>
            <person name="Ventosa A."/>
        </authorList>
    </citation>
    <scope>NUCLEOTIDE SEQUENCE [LARGE SCALE GENOMIC DNA]</scope>
    <source>
        <strain evidence="5 6">IC202</strain>
    </source>
</reference>
<dbReference type="Gene3D" id="3.40.50.300">
    <property type="entry name" value="P-loop containing nucleotide triphosphate hydrolases"/>
    <property type="match status" value="1"/>
</dbReference>
<dbReference type="SMART" id="SM00382">
    <property type="entry name" value="AAA"/>
    <property type="match status" value="1"/>
</dbReference>
<sequence>MLVEINDVELSIISSLFGKKDLASKLKKVTDIVFSEHEYDEKLLHEIDITGTFLLYGKTGAGKTTLAHEVIKYVENKYGVTPYRIDVSSIITSGLGDTLKNFESVFSEIKKKSDTGVLLLLDEFDRFVVDRGSEVELSELKRSLLSIMDFFSSLKHSDKIMLIAITNYIESIDSALLRRFSFIESVDVTEEEILEYYQANSELYGRSGLTLTDLEIKNCKTIADLKRKLRNKFIGES</sequence>
<dbReference type="Pfam" id="PF00004">
    <property type="entry name" value="AAA"/>
    <property type="match status" value="1"/>
</dbReference>
<dbReference type="CDD" id="cd19481">
    <property type="entry name" value="RecA-like_protease"/>
    <property type="match status" value="1"/>
</dbReference>
<gene>
    <name evidence="5" type="ORF">BZG09_04270</name>
</gene>
<comment type="similarity">
    <text evidence="1">Belongs to the AAA ATPase family.</text>
</comment>
<accession>A0AB36K8G4</accession>
<organism evidence="5 6">
    <name type="scientific">Salinivibrio kushneri</name>
    <dbReference type="NCBI Taxonomy" id="1908198"/>
    <lineage>
        <taxon>Bacteria</taxon>
        <taxon>Pseudomonadati</taxon>
        <taxon>Pseudomonadota</taxon>
        <taxon>Gammaproteobacteria</taxon>
        <taxon>Vibrionales</taxon>
        <taxon>Vibrionaceae</taxon>
        <taxon>Salinivibrio</taxon>
    </lineage>
</organism>
<dbReference type="InterPro" id="IPR050221">
    <property type="entry name" value="26S_Proteasome_ATPase"/>
</dbReference>
<protein>
    <recommendedName>
        <fullName evidence="4">AAA+ ATPase domain-containing protein</fullName>
    </recommendedName>
</protein>
<dbReference type="AlphaFoldDB" id="A0AB36K8G4"/>